<reference evidence="2" key="1">
    <citation type="journal article" date="2019" name="bioRxiv">
        <title>The Genome of the Zebra Mussel, Dreissena polymorpha: A Resource for Invasive Species Research.</title>
        <authorList>
            <person name="McCartney M.A."/>
            <person name="Auch B."/>
            <person name="Kono T."/>
            <person name="Mallez S."/>
            <person name="Zhang Y."/>
            <person name="Obille A."/>
            <person name="Becker A."/>
            <person name="Abrahante J.E."/>
            <person name="Garbe J."/>
            <person name="Badalamenti J.P."/>
            <person name="Herman A."/>
            <person name="Mangelson H."/>
            <person name="Liachko I."/>
            <person name="Sullivan S."/>
            <person name="Sone E.D."/>
            <person name="Koren S."/>
            <person name="Silverstein K.A.T."/>
            <person name="Beckman K.B."/>
            <person name="Gohl D.M."/>
        </authorList>
    </citation>
    <scope>NUCLEOTIDE SEQUENCE</scope>
    <source>
        <strain evidence="2">Duluth1</strain>
        <tissue evidence="2">Whole animal</tissue>
    </source>
</reference>
<organism evidence="2 3">
    <name type="scientific">Dreissena polymorpha</name>
    <name type="common">Zebra mussel</name>
    <name type="synonym">Mytilus polymorpha</name>
    <dbReference type="NCBI Taxonomy" id="45954"/>
    <lineage>
        <taxon>Eukaryota</taxon>
        <taxon>Metazoa</taxon>
        <taxon>Spiralia</taxon>
        <taxon>Lophotrochozoa</taxon>
        <taxon>Mollusca</taxon>
        <taxon>Bivalvia</taxon>
        <taxon>Autobranchia</taxon>
        <taxon>Heteroconchia</taxon>
        <taxon>Euheterodonta</taxon>
        <taxon>Imparidentia</taxon>
        <taxon>Neoheterodontei</taxon>
        <taxon>Myida</taxon>
        <taxon>Dreissenoidea</taxon>
        <taxon>Dreissenidae</taxon>
        <taxon>Dreissena</taxon>
    </lineage>
</organism>
<evidence type="ECO:0000313" key="3">
    <source>
        <dbReference type="Proteomes" id="UP000828390"/>
    </source>
</evidence>
<dbReference type="Proteomes" id="UP000828390">
    <property type="component" value="Unassembled WGS sequence"/>
</dbReference>
<protein>
    <recommendedName>
        <fullName evidence="1">DUF6589 domain-containing protein</fullName>
    </recommendedName>
</protein>
<keyword evidence="3" id="KW-1185">Reference proteome</keyword>
<gene>
    <name evidence="2" type="ORF">DPMN_030161</name>
</gene>
<name>A0A9D4LZU8_DREPO</name>
<dbReference type="InterPro" id="IPR046496">
    <property type="entry name" value="DUF6589"/>
</dbReference>
<sequence length="485" mass="55441">MLDTMTSISGTFNSKLIDSLKSGKRFRIVGDNINFKMGVLQERKSVGKVGHIQHWFGSAAIVQNVNFQAMDNDIPQCDLRLLPTETLIICEEELQEISNKFSVLSSRVLVEFFPWLKPSTACVNEAIAVVPQDLKKKNTIIPFPIMHKNEQKYADVVDILDSYQQTCETVHLESGQVLEPVHVVGDQLTRERFSGEKRLRAAALTEKERLKALNPITFELFHLQMAVLTMFYQILYDETHTDIFTLHSQKVRLLRKEANGLDVKNHFDSCKELAISVIKAFLVQATLEHYNLQNTNSYLENIPNFEQMQDDEKKEWMISFITPIVNEIMSVSQKVVNGTFVEEANPDMVNKYSMVLVELGLVFLELCDIVKSPNRERLITCLKYLMLILKGHNSKSKYALEILRFLCQQYALLSKKQSHAAVYGLFVNTGKTIIPADLQMEHLVRITKTHIRAMCSNVTDQSLIKRSSAFFGINEISEAFEKSHQ</sequence>
<evidence type="ECO:0000259" key="1">
    <source>
        <dbReference type="Pfam" id="PF20231"/>
    </source>
</evidence>
<dbReference type="EMBL" id="JAIWYP010000002">
    <property type="protein sequence ID" value="KAH3867036.1"/>
    <property type="molecule type" value="Genomic_DNA"/>
</dbReference>
<dbReference type="AlphaFoldDB" id="A0A9D4LZU8"/>
<accession>A0A9D4LZU8</accession>
<evidence type="ECO:0000313" key="2">
    <source>
        <dbReference type="EMBL" id="KAH3867036.1"/>
    </source>
</evidence>
<dbReference type="Pfam" id="PF20231">
    <property type="entry name" value="DUF6589"/>
    <property type="match status" value="1"/>
</dbReference>
<comment type="caution">
    <text evidence="2">The sequence shown here is derived from an EMBL/GenBank/DDBJ whole genome shotgun (WGS) entry which is preliminary data.</text>
</comment>
<reference evidence="2" key="2">
    <citation type="submission" date="2020-11" db="EMBL/GenBank/DDBJ databases">
        <authorList>
            <person name="McCartney M.A."/>
            <person name="Auch B."/>
            <person name="Kono T."/>
            <person name="Mallez S."/>
            <person name="Becker A."/>
            <person name="Gohl D.M."/>
            <person name="Silverstein K.A.T."/>
            <person name="Koren S."/>
            <person name="Bechman K.B."/>
            <person name="Herman A."/>
            <person name="Abrahante J.E."/>
            <person name="Garbe J."/>
        </authorList>
    </citation>
    <scope>NUCLEOTIDE SEQUENCE</scope>
    <source>
        <strain evidence="2">Duluth1</strain>
        <tissue evidence="2">Whole animal</tissue>
    </source>
</reference>
<feature type="domain" description="DUF6589" evidence="1">
    <location>
        <begin position="86"/>
        <end position="482"/>
    </location>
</feature>
<proteinExistence type="predicted"/>